<accession>A0A4Z2HA08</accession>
<dbReference type="SUPFAM" id="SSF57302">
    <property type="entry name" value="Snake toxin-like"/>
    <property type="match status" value="1"/>
</dbReference>
<dbReference type="Proteomes" id="UP000314294">
    <property type="component" value="Unassembled WGS sequence"/>
</dbReference>
<sequence>MPRTTAWVKRPYGHMLAMIGRRWFELRCLSSPAMDQRGSLHVTMYEKSCAVASQCGLSGQKSAAGLHFNYSNVCCDTELCNRAAPSAAPWRRAAAMSLLPALGLLLA</sequence>
<dbReference type="CDD" id="cd00117">
    <property type="entry name" value="TFP"/>
    <property type="match status" value="1"/>
</dbReference>
<keyword evidence="2" id="KW-1185">Reference proteome</keyword>
<evidence type="ECO:0000313" key="1">
    <source>
        <dbReference type="EMBL" id="TNN61853.1"/>
    </source>
</evidence>
<proteinExistence type="predicted"/>
<gene>
    <name evidence="1" type="ORF">EYF80_027970</name>
</gene>
<dbReference type="AlphaFoldDB" id="A0A4Z2HA08"/>
<dbReference type="Gene3D" id="2.10.60.10">
    <property type="entry name" value="CD59"/>
    <property type="match status" value="1"/>
</dbReference>
<comment type="caution">
    <text evidence="1">The sequence shown here is derived from an EMBL/GenBank/DDBJ whole genome shotgun (WGS) entry which is preliminary data.</text>
</comment>
<dbReference type="InterPro" id="IPR045860">
    <property type="entry name" value="Snake_toxin-like_sf"/>
</dbReference>
<protein>
    <submittedName>
        <fullName evidence="1">Uncharacterized protein</fullName>
    </submittedName>
</protein>
<dbReference type="EMBL" id="SRLO01000307">
    <property type="protein sequence ID" value="TNN61853.1"/>
    <property type="molecule type" value="Genomic_DNA"/>
</dbReference>
<name>A0A4Z2HA08_9TELE</name>
<evidence type="ECO:0000313" key="2">
    <source>
        <dbReference type="Proteomes" id="UP000314294"/>
    </source>
</evidence>
<reference evidence="1 2" key="1">
    <citation type="submission" date="2019-03" db="EMBL/GenBank/DDBJ databases">
        <title>First draft genome of Liparis tanakae, snailfish: a comprehensive survey of snailfish specific genes.</title>
        <authorList>
            <person name="Kim W."/>
            <person name="Song I."/>
            <person name="Jeong J.-H."/>
            <person name="Kim D."/>
            <person name="Kim S."/>
            <person name="Ryu S."/>
            <person name="Song J.Y."/>
            <person name="Lee S.K."/>
        </authorList>
    </citation>
    <scope>NUCLEOTIDE SEQUENCE [LARGE SCALE GENOMIC DNA]</scope>
    <source>
        <tissue evidence="1">Muscle</tissue>
    </source>
</reference>
<organism evidence="1 2">
    <name type="scientific">Liparis tanakae</name>
    <name type="common">Tanaka's snailfish</name>
    <dbReference type="NCBI Taxonomy" id="230148"/>
    <lineage>
        <taxon>Eukaryota</taxon>
        <taxon>Metazoa</taxon>
        <taxon>Chordata</taxon>
        <taxon>Craniata</taxon>
        <taxon>Vertebrata</taxon>
        <taxon>Euteleostomi</taxon>
        <taxon>Actinopterygii</taxon>
        <taxon>Neopterygii</taxon>
        <taxon>Teleostei</taxon>
        <taxon>Neoteleostei</taxon>
        <taxon>Acanthomorphata</taxon>
        <taxon>Eupercaria</taxon>
        <taxon>Perciformes</taxon>
        <taxon>Cottioidei</taxon>
        <taxon>Cottales</taxon>
        <taxon>Liparidae</taxon>
        <taxon>Liparis</taxon>
    </lineage>
</organism>
<dbReference type="OrthoDB" id="8919691at2759"/>